<protein>
    <submittedName>
        <fullName evidence="8">ATP-binding cassette domain-containing protein</fullName>
    </submittedName>
</protein>
<keyword evidence="5" id="KW-0862">Zinc</keyword>
<dbReference type="RefSeq" id="WP_165600677.1">
    <property type="nucleotide sequence ID" value="NZ_SORZ01000002.1"/>
</dbReference>
<keyword evidence="6" id="KW-0406">Ion transport</keyword>
<dbReference type="PROSITE" id="PS00211">
    <property type="entry name" value="ABC_TRANSPORTER_1"/>
    <property type="match status" value="1"/>
</dbReference>
<accession>A0A506UKU3</accession>
<dbReference type="PANTHER" id="PTHR42734:SF17">
    <property type="entry name" value="METAL TRANSPORT SYSTEM ATP-BINDING PROTEIN TM_0124-RELATED"/>
    <property type="match status" value="1"/>
</dbReference>
<organism evidence="8 9">
    <name type="scientific">Oecophyllibacter saccharovorans</name>
    <dbReference type="NCBI Taxonomy" id="2558360"/>
    <lineage>
        <taxon>Bacteria</taxon>
        <taxon>Pseudomonadati</taxon>
        <taxon>Pseudomonadota</taxon>
        <taxon>Alphaproteobacteria</taxon>
        <taxon>Acetobacterales</taxon>
        <taxon>Acetobacteraceae</taxon>
        <taxon>Oecophyllibacter</taxon>
    </lineage>
</organism>
<dbReference type="SMART" id="SM00382">
    <property type="entry name" value="AAA"/>
    <property type="match status" value="1"/>
</dbReference>
<dbReference type="InterPro" id="IPR003439">
    <property type="entry name" value="ABC_transporter-like_ATP-bd"/>
</dbReference>
<dbReference type="PANTHER" id="PTHR42734">
    <property type="entry name" value="METAL TRANSPORT SYSTEM ATP-BINDING PROTEIN TM_0124-RELATED"/>
    <property type="match status" value="1"/>
</dbReference>
<keyword evidence="2" id="KW-0813">Transport</keyword>
<evidence type="ECO:0000313" key="9">
    <source>
        <dbReference type="Proteomes" id="UP000315037"/>
    </source>
</evidence>
<dbReference type="GO" id="GO:0016887">
    <property type="term" value="F:ATP hydrolysis activity"/>
    <property type="evidence" value="ECO:0007669"/>
    <property type="project" value="InterPro"/>
</dbReference>
<dbReference type="InterPro" id="IPR017871">
    <property type="entry name" value="ABC_transporter-like_CS"/>
</dbReference>
<evidence type="ECO:0000256" key="2">
    <source>
        <dbReference type="ARBA" id="ARBA00022448"/>
    </source>
</evidence>
<dbReference type="InterPro" id="IPR027417">
    <property type="entry name" value="P-loop_NTPase"/>
</dbReference>
<keyword evidence="9" id="KW-1185">Reference proteome</keyword>
<comment type="similarity">
    <text evidence="1">Belongs to the ABC transporter superfamily.</text>
</comment>
<dbReference type="GO" id="GO:0005524">
    <property type="term" value="F:ATP binding"/>
    <property type="evidence" value="ECO:0007669"/>
    <property type="project" value="UniProtKB-KW"/>
</dbReference>
<keyword evidence="3" id="KW-0547">Nucleotide-binding</keyword>
<dbReference type="Gene3D" id="3.40.50.300">
    <property type="entry name" value="P-loop containing nucleotide triphosphate hydrolases"/>
    <property type="match status" value="1"/>
</dbReference>
<evidence type="ECO:0000256" key="6">
    <source>
        <dbReference type="ARBA" id="ARBA00023065"/>
    </source>
</evidence>
<evidence type="ECO:0000256" key="1">
    <source>
        <dbReference type="ARBA" id="ARBA00005417"/>
    </source>
</evidence>
<dbReference type="AlphaFoldDB" id="A0A506UKU3"/>
<sequence>MTPSPGLSTVEALSGDYAPWLDLAHVTLRVGHYDVLDDVTCRINLSGVTVLRGPNGAGKTTFLRSLLGLCMPMRGEIRLFGRTPTHCRSLLGYMPQKGDRAAPMLPVLSHVAACIDGAAWGFSWPGVRARQACALLRQTDALHLAARPLGVLSGGERQRVSLAQALSDAPRLLLLDEPLAGLDQEGRRRMLALLRRLRQVLKLSVLMTVHEDLSREELGDNAHELWLAHGQLCRGREGERR</sequence>
<evidence type="ECO:0000259" key="7">
    <source>
        <dbReference type="PROSITE" id="PS50893"/>
    </source>
</evidence>
<keyword evidence="5" id="KW-0864">Zinc transport</keyword>
<reference evidence="8 9" key="1">
    <citation type="submission" date="2019-03" db="EMBL/GenBank/DDBJ databases">
        <title>The complete genome sequence of Neokomagataea sp. Jb2 NBRC113641.</title>
        <authorList>
            <person name="Chua K.-O."/>
            <person name="Chan K.-G."/>
            <person name="See-Too W.-S."/>
        </authorList>
    </citation>
    <scope>NUCLEOTIDE SEQUENCE [LARGE SCALE GENOMIC DNA]</scope>
    <source>
        <strain evidence="8 9">Jb2</strain>
    </source>
</reference>
<dbReference type="SUPFAM" id="SSF52540">
    <property type="entry name" value="P-loop containing nucleoside triphosphate hydrolases"/>
    <property type="match status" value="1"/>
</dbReference>
<dbReference type="InterPro" id="IPR050153">
    <property type="entry name" value="Metal_Ion_Import_ABC"/>
</dbReference>
<evidence type="ECO:0000256" key="5">
    <source>
        <dbReference type="ARBA" id="ARBA00022906"/>
    </source>
</evidence>
<dbReference type="InterPro" id="IPR003593">
    <property type="entry name" value="AAA+_ATPase"/>
</dbReference>
<evidence type="ECO:0000256" key="4">
    <source>
        <dbReference type="ARBA" id="ARBA00022840"/>
    </source>
</evidence>
<keyword evidence="4 8" id="KW-0067">ATP-binding</keyword>
<name>A0A506UKU3_9PROT</name>
<proteinExistence type="inferred from homology"/>
<dbReference type="GO" id="GO:0006829">
    <property type="term" value="P:zinc ion transport"/>
    <property type="evidence" value="ECO:0007669"/>
    <property type="project" value="UniProtKB-KW"/>
</dbReference>
<evidence type="ECO:0000313" key="8">
    <source>
        <dbReference type="EMBL" id="TPW33984.1"/>
    </source>
</evidence>
<comment type="caution">
    <text evidence="8">The sequence shown here is derived from an EMBL/GenBank/DDBJ whole genome shotgun (WGS) entry which is preliminary data.</text>
</comment>
<evidence type="ECO:0000256" key="3">
    <source>
        <dbReference type="ARBA" id="ARBA00022741"/>
    </source>
</evidence>
<gene>
    <name evidence="8" type="ORF">E3202_05295</name>
</gene>
<dbReference type="Pfam" id="PF00005">
    <property type="entry name" value="ABC_tran"/>
    <property type="match status" value="1"/>
</dbReference>
<dbReference type="Proteomes" id="UP000315037">
    <property type="component" value="Unassembled WGS sequence"/>
</dbReference>
<dbReference type="PROSITE" id="PS50893">
    <property type="entry name" value="ABC_TRANSPORTER_2"/>
    <property type="match status" value="1"/>
</dbReference>
<feature type="domain" description="ABC transporter" evidence="7">
    <location>
        <begin position="21"/>
        <end position="241"/>
    </location>
</feature>
<dbReference type="EMBL" id="SORZ01000002">
    <property type="protein sequence ID" value="TPW33984.1"/>
    <property type="molecule type" value="Genomic_DNA"/>
</dbReference>